<name>A0A915EBJ1_9BILA</name>
<evidence type="ECO:0000313" key="1">
    <source>
        <dbReference type="Proteomes" id="UP000887574"/>
    </source>
</evidence>
<sequence length="86" mass="10004">MNTKPLATGFQEPTYIEEVLDDELEETRQKFLHDVDMVRKCLRRKSFVCYDQAVAAEEGEDRESAEKCGNEMRTSFQALLNKRPCN</sequence>
<reference evidence="2" key="1">
    <citation type="submission" date="2022-11" db="UniProtKB">
        <authorList>
            <consortium name="WormBaseParasite"/>
        </authorList>
    </citation>
    <scope>IDENTIFICATION</scope>
</reference>
<accession>A0A915EBJ1</accession>
<dbReference type="Proteomes" id="UP000887574">
    <property type="component" value="Unplaced"/>
</dbReference>
<keyword evidence="1" id="KW-1185">Reference proteome</keyword>
<dbReference type="AlphaFoldDB" id="A0A915EBJ1"/>
<dbReference type="WBParaSite" id="jg4417">
    <property type="protein sequence ID" value="jg4417"/>
    <property type="gene ID" value="jg4417"/>
</dbReference>
<evidence type="ECO:0000313" key="2">
    <source>
        <dbReference type="WBParaSite" id="jg4417"/>
    </source>
</evidence>
<organism evidence="1 2">
    <name type="scientific">Ditylenchus dipsaci</name>
    <dbReference type="NCBI Taxonomy" id="166011"/>
    <lineage>
        <taxon>Eukaryota</taxon>
        <taxon>Metazoa</taxon>
        <taxon>Ecdysozoa</taxon>
        <taxon>Nematoda</taxon>
        <taxon>Chromadorea</taxon>
        <taxon>Rhabditida</taxon>
        <taxon>Tylenchina</taxon>
        <taxon>Tylenchomorpha</taxon>
        <taxon>Sphaerularioidea</taxon>
        <taxon>Anguinidae</taxon>
        <taxon>Anguininae</taxon>
        <taxon>Ditylenchus</taxon>
    </lineage>
</organism>
<protein>
    <submittedName>
        <fullName evidence="2">Uncharacterized protein</fullName>
    </submittedName>
</protein>
<proteinExistence type="predicted"/>